<evidence type="ECO:0000313" key="3">
    <source>
        <dbReference type="Proteomes" id="UP000027186"/>
    </source>
</evidence>
<evidence type="ECO:0000256" key="1">
    <source>
        <dbReference type="SAM" id="MobiDB-lite"/>
    </source>
</evidence>
<accession>A0A060DHE4</accession>
<dbReference type="Proteomes" id="UP000027186">
    <property type="component" value="Chromosome"/>
</dbReference>
<gene>
    <name evidence="2" type="ORF">ABAZ39_09820</name>
</gene>
<evidence type="ECO:0008006" key="4">
    <source>
        <dbReference type="Google" id="ProtNLM"/>
    </source>
</evidence>
<dbReference type="AlphaFoldDB" id="A0A060DHE4"/>
<dbReference type="InterPro" id="IPR023346">
    <property type="entry name" value="Lysozyme-like_dom_sf"/>
</dbReference>
<evidence type="ECO:0000313" key="2">
    <source>
        <dbReference type="EMBL" id="AIB12287.1"/>
    </source>
</evidence>
<dbReference type="RefSeq" id="WP_038528904.1">
    <property type="nucleotide sequence ID" value="NZ_CP007793.1"/>
</dbReference>
<dbReference type="KEGG" id="abq:ABAZ39_09820"/>
<protein>
    <recommendedName>
        <fullName evidence="4">Lytic transglycosylase domain-containing protein</fullName>
    </recommendedName>
</protein>
<dbReference type="SUPFAM" id="SSF53955">
    <property type="entry name" value="Lysozyme-like"/>
    <property type="match status" value="1"/>
</dbReference>
<organism evidence="2 3">
    <name type="scientific">Azospirillum argentinense</name>
    <dbReference type="NCBI Taxonomy" id="2970906"/>
    <lineage>
        <taxon>Bacteria</taxon>
        <taxon>Pseudomonadati</taxon>
        <taxon>Pseudomonadota</taxon>
        <taxon>Alphaproteobacteria</taxon>
        <taxon>Rhodospirillales</taxon>
        <taxon>Azospirillaceae</taxon>
        <taxon>Azospirillum</taxon>
    </lineage>
</organism>
<proteinExistence type="predicted"/>
<feature type="region of interest" description="Disordered" evidence="1">
    <location>
        <begin position="276"/>
        <end position="317"/>
    </location>
</feature>
<reference evidence="2 3" key="1">
    <citation type="journal article" date="2014" name="Genome Announc.">
        <title>Complete Genome Sequence of the Model Rhizosphere Strain Azospirillum brasilense Az39, Successfully Applied in Agriculture.</title>
        <authorList>
            <person name="Rivera D."/>
            <person name="Revale S."/>
            <person name="Molina R."/>
            <person name="Gualpa J."/>
            <person name="Puente M."/>
            <person name="Maroniche G."/>
            <person name="Paris G."/>
            <person name="Baker D."/>
            <person name="Clavijo B."/>
            <person name="McLay K."/>
            <person name="Spaepen S."/>
            <person name="Perticari A."/>
            <person name="Vazquez M."/>
            <person name="Wisniewski-Dye F."/>
            <person name="Watkins C."/>
            <person name="Martinez-Abarca F."/>
            <person name="Vanderleyden J."/>
            <person name="Cassan F."/>
        </authorList>
    </citation>
    <scope>NUCLEOTIDE SEQUENCE [LARGE SCALE GENOMIC DNA]</scope>
    <source>
        <strain evidence="2 3">Az39</strain>
    </source>
</reference>
<feature type="compositionally biased region" description="Basic and acidic residues" evidence="1">
    <location>
        <begin position="289"/>
        <end position="312"/>
    </location>
</feature>
<sequence>MTIAAALARQAESAVQAAKTSRGPENVEAAVRNASAKTGVDFSYLMEKAAVESGYRTDVKSSSSSATGLYQFIDSTWLATMRDHGADHGYAKYANAIQTRGDGRPYVTDPDLKREILDLRKDPNASALMAAEYTRDNKEYLEDTVKGKVGSTELYMAHFLGAGGASKFLNAMQDNPNRAAKELFPDAASANKAVFFDKDTGRAKSLKDIYDRFATKFAESPNADFAPAQTAIDRVRRQDMPDGFTTQVPSMPQKALNGTPLSIYHVLALNALETPDEVDSISGRPARGRRPDGEDKDNRRMRDQPVRTDQNEHTGLGLGLGLSRVIGQGIAAGTAATDTTAAATAAATAA</sequence>
<dbReference type="Gene3D" id="1.10.530.10">
    <property type="match status" value="1"/>
</dbReference>
<name>A0A060DHE4_9PROT</name>
<dbReference type="EMBL" id="CP007793">
    <property type="protein sequence ID" value="AIB12287.1"/>
    <property type="molecule type" value="Genomic_DNA"/>
</dbReference>